<dbReference type="Proteomes" id="UP000625711">
    <property type="component" value="Unassembled WGS sequence"/>
</dbReference>
<organism evidence="2 3">
    <name type="scientific">Rhynchophorus ferrugineus</name>
    <name type="common">Red palm weevil</name>
    <name type="synonym">Curculio ferrugineus</name>
    <dbReference type="NCBI Taxonomy" id="354439"/>
    <lineage>
        <taxon>Eukaryota</taxon>
        <taxon>Metazoa</taxon>
        <taxon>Ecdysozoa</taxon>
        <taxon>Arthropoda</taxon>
        <taxon>Hexapoda</taxon>
        <taxon>Insecta</taxon>
        <taxon>Pterygota</taxon>
        <taxon>Neoptera</taxon>
        <taxon>Endopterygota</taxon>
        <taxon>Coleoptera</taxon>
        <taxon>Polyphaga</taxon>
        <taxon>Cucujiformia</taxon>
        <taxon>Curculionidae</taxon>
        <taxon>Dryophthorinae</taxon>
        <taxon>Rhynchophorus</taxon>
    </lineage>
</organism>
<evidence type="ECO:0000313" key="3">
    <source>
        <dbReference type="Proteomes" id="UP000625711"/>
    </source>
</evidence>
<feature type="chain" id="PRO_5032978777" description="Secreted protein" evidence="1">
    <location>
        <begin position="23"/>
        <end position="168"/>
    </location>
</feature>
<sequence length="168" mass="19383">MPSYKKLLLMNFILIRICVTETRRKTNKEYKNISFGRDAVVNGKEWDTVYMRNKDKILKESGDIENVERQKAEKKTRYAHLSLKDVLFGLGNRRWSWCGIFADVFGPFIANIPVTLRQKSIQACNNHLPSCVCAIPTASVRPADCREMRTTKRKLQSREANRIVCTVA</sequence>
<comment type="caution">
    <text evidence="2">The sequence shown here is derived from an EMBL/GenBank/DDBJ whole genome shotgun (WGS) entry which is preliminary data.</text>
</comment>
<protein>
    <recommendedName>
        <fullName evidence="4">Secreted protein</fullName>
    </recommendedName>
</protein>
<name>A0A834IGT2_RHYFE</name>
<feature type="signal peptide" evidence="1">
    <location>
        <begin position="1"/>
        <end position="22"/>
    </location>
</feature>
<evidence type="ECO:0000256" key="1">
    <source>
        <dbReference type="SAM" id="SignalP"/>
    </source>
</evidence>
<accession>A0A834IGT2</accession>
<proteinExistence type="predicted"/>
<keyword evidence="3" id="KW-1185">Reference proteome</keyword>
<dbReference type="AlphaFoldDB" id="A0A834IGT2"/>
<evidence type="ECO:0000313" key="2">
    <source>
        <dbReference type="EMBL" id="KAF7279589.1"/>
    </source>
</evidence>
<keyword evidence="1" id="KW-0732">Signal</keyword>
<gene>
    <name evidence="2" type="ORF">GWI33_006984</name>
</gene>
<dbReference type="EMBL" id="JAACXV010000354">
    <property type="protein sequence ID" value="KAF7279589.1"/>
    <property type="molecule type" value="Genomic_DNA"/>
</dbReference>
<evidence type="ECO:0008006" key="4">
    <source>
        <dbReference type="Google" id="ProtNLM"/>
    </source>
</evidence>
<reference evidence="2" key="1">
    <citation type="submission" date="2020-08" db="EMBL/GenBank/DDBJ databases">
        <title>Genome sequencing and assembly of the red palm weevil Rhynchophorus ferrugineus.</title>
        <authorList>
            <person name="Dias G.B."/>
            <person name="Bergman C.M."/>
            <person name="Manee M."/>
        </authorList>
    </citation>
    <scope>NUCLEOTIDE SEQUENCE</scope>
    <source>
        <strain evidence="2">AA-2017</strain>
        <tissue evidence="2">Whole larva</tissue>
    </source>
</reference>